<organism evidence="3 4">
    <name type="scientific">Armillaria tabescens</name>
    <name type="common">Ringless honey mushroom</name>
    <name type="synonym">Agaricus tabescens</name>
    <dbReference type="NCBI Taxonomy" id="1929756"/>
    <lineage>
        <taxon>Eukaryota</taxon>
        <taxon>Fungi</taxon>
        <taxon>Dikarya</taxon>
        <taxon>Basidiomycota</taxon>
        <taxon>Agaricomycotina</taxon>
        <taxon>Agaricomycetes</taxon>
        <taxon>Agaricomycetidae</taxon>
        <taxon>Agaricales</taxon>
        <taxon>Marasmiineae</taxon>
        <taxon>Physalacriaceae</taxon>
        <taxon>Desarmillaria</taxon>
    </lineage>
</organism>
<dbReference type="EMBL" id="JAUEPS010000023">
    <property type="protein sequence ID" value="KAK0457002.1"/>
    <property type="molecule type" value="Genomic_DNA"/>
</dbReference>
<dbReference type="Proteomes" id="UP001175211">
    <property type="component" value="Unassembled WGS sequence"/>
</dbReference>
<feature type="transmembrane region" description="Helical" evidence="1">
    <location>
        <begin position="251"/>
        <end position="273"/>
    </location>
</feature>
<evidence type="ECO:0000313" key="4">
    <source>
        <dbReference type="Proteomes" id="UP001175211"/>
    </source>
</evidence>
<proteinExistence type="predicted"/>
<name>A0AA39K9R3_ARMTA</name>
<dbReference type="AlphaFoldDB" id="A0AA39K9R3"/>
<comment type="caution">
    <text evidence="3">The sequence shown here is derived from an EMBL/GenBank/DDBJ whole genome shotgun (WGS) entry which is preliminary data.</text>
</comment>
<evidence type="ECO:0000256" key="1">
    <source>
        <dbReference type="SAM" id="Phobius"/>
    </source>
</evidence>
<keyword evidence="4" id="KW-1185">Reference proteome</keyword>
<keyword evidence="1" id="KW-1133">Transmembrane helix</keyword>
<feature type="transmembrane region" description="Helical" evidence="1">
    <location>
        <begin position="164"/>
        <end position="187"/>
    </location>
</feature>
<feature type="transmembrane region" description="Helical" evidence="1">
    <location>
        <begin position="6"/>
        <end position="32"/>
    </location>
</feature>
<sequence>MDLNPVPIPLLGATFGVILVGAILSAILFGILNLQSIWYFKQYPNDWWFYRAAEFIEQVAVIWVLDTLDVAVSTHALYFLLVETRIVGKFLALDQLDIIWSCKLHVLLETFIKVAVQAIYAVRLWKGRLLALRFGSSLTPADGQSDNIFIWVESYPGFLPSSRLVMSLLSFCFYDLPFTSIGAGMYLVYGAYSISTFSDIPTIKNEIIAVFSTTTAVDFIISITTCHYLNRSRAASMFPNTIAMLVALMRLILISGLVMSICSTVILITFLIWPNTLIFVGIDLLQPRLYINSLLAMCVPNAVIHELWGLTRVYRLNARKELRSIQRSEFLELKGES</sequence>
<gene>
    <name evidence="3" type="ORF">EV420DRAFT_1644158</name>
</gene>
<dbReference type="Pfam" id="PF20152">
    <property type="entry name" value="DUF6534"/>
    <property type="match status" value="1"/>
</dbReference>
<feature type="domain" description="DUF6534" evidence="2">
    <location>
        <begin position="215"/>
        <end position="297"/>
    </location>
</feature>
<protein>
    <recommendedName>
        <fullName evidence="2">DUF6534 domain-containing protein</fullName>
    </recommendedName>
</protein>
<dbReference type="InterPro" id="IPR045339">
    <property type="entry name" value="DUF6534"/>
</dbReference>
<dbReference type="GeneID" id="85361156"/>
<dbReference type="RefSeq" id="XP_060329317.1">
    <property type="nucleotide sequence ID" value="XM_060477608.1"/>
</dbReference>
<evidence type="ECO:0000259" key="2">
    <source>
        <dbReference type="Pfam" id="PF20152"/>
    </source>
</evidence>
<keyword evidence="1" id="KW-0812">Transmembrane</keyword>
<evidence type="ECO:0000313" key="3">
    <source>
        <dbReference type="EMBL" id="KAK0457002.1"/>
    </source>
</evidence>
<feature type="transmembrane region" description="Helical" evidence="1">
    <location>
        <begin position="207"/>
        <end position="230"/>
    </location>
</feature>
<keyword evidence="1" id="KW-0472">Membrane</keyword>
<reference evidence="3" key="1">
    <citation type="submission" date="2023-06" db="EMBL/GenBank/DDBJ databases">
        <authorList>
            <consortium name="Lawrence Berkeley National Laboratory"/>
            <person name="Ahrendt S."/>
            <person name="Sahu N."/>
            <person name="Indic B."/>
            <person name="Wong-Bajracharya J."/>
            <person name="Merenyi Z."/>
            <person name="Ke H.-M."/>
            <person name="Monk M."/>
            <person name="Kocsube S."/>
            <person name="Drula E."/>
            <person name="Lipzen A."/>
            <person name="Balint B."/>
            <person name="Henrissat B."/>
            <person name="Andreopoulos B."/>
            <person name="Martin F.M."/>
            <person name="Harder C.B."/>
            <person name="Rigling D."/>
            <person name="Ford K.L."/>
            <person name="Foster G.D."/>
            <person name="Pangilinan J."/>
            <person name="Papanicolaou A."/>
            <person name="Barry K."/>
            <person name="LaButti K."/>
            <person name="Viragh M."/>
            <person name="Koriabine M."/>
            <person name="Yan M."/>
            <person name="Riley R."/>
            <person name="Champramary S."/>
            <person name="Plett K.L."/>
            <person name="Tsai I.J."/>
            <person name="Slot J."/>
            <person name="Sipos G."/>
            <person name="Plett J."/>
            <person name="Nagy L.G."/>
            <person name="Grigoriev I.V."/>
        </authorList>
    </citation>
    <scope>NUCLEOTIDE SEQUENCE</scope>
    <source>
        <strain evidence="3">CCBAS 213</strain>
    </source>
</reference>
<accession>A0AA39K9R3</accession>
<feature type="transmembrane region" description="Helical" evidence="1">
    <location>
        <begin position="293"/>
        <end position="314"/>
    </location>
</feature>